<evidence type="ECO:0000256" key="4">
    <source>
        <dbReference type="ARBA" id="ARBA00022989"/>
    </source>
</evidence>
<keyword evidence="9" id="KW-1185">Reference proteome</keyword>
<sequence length="112" mass="12345">MVIRVVASEMQPRRTHAAATSLAQCFGWAVNWIVAFSTPLFLIRSTSGPYLLFGACSLLTVLVCVVFQPETKGLSLDMLDQEFQDTKLQSAVKRYFGSKSSSHSTAIELPNM</sequence>
<evidence type="ECO:0000313" key="9">
    <source>
        <dbReference type="Proteomes" id="UP001218218"/>
    </source>
</evidence>
<dbReference type="AlphaFoldDB" id="A0AAD7AHP6"/>
<dbReference type="PROSITE" id="PS50850">
    <property type="entry name" value="MFS"/>
    <property type="match status" value="1"/>
</dbReference>
<evidence type="ECO:0000256" key="5">
    <source>
        <dbReference type="ARBA" id="ARBA00023136"/>
    </source>
</evidence>
<dbReference type="Pfam" id="PF00083">
    <property type="entry name" value="Sugar_tr"/>
    <property type="match status" value="1"/>
</dbReference>
<comment type="caution">
    <text evidence="8">The sequence shown here is derived from an EMBL/GenBank/DDBJ whole genome shotgun (WGS) entry which is preliminary data.</text>
</comment>
<name>A0AAD7AHP6_9AGAR</name>
<feature type="transmembrane region" description="Helical" evidence="6">
    <location>
        <begin position="49"/>
        <end position="67"/>
    </location>
</feature>
<accession>A0AAD7AHP6</accession>
<dbReference type="InterPro" id="IPR050360">
    <property type="entry name" value="MFS_Sugar_Transporters"/>
</dbReference>
<feature type="transmembrane region" description="Helical" evidence="6">
    <location>
        <begin position="21"/>
        <end position="43"/>
    </location>
</feature>
<dbReference type="GO" id="GO:0016020">
    <property type="term" value="C:membrane"/>
    <property type="evidence" value="ECO:0007669"/>
    <property type="project" value="UniProtKB-SubCell"/>
</dbReference>
<dbReference type="PANTHER" id="PTHR48022:SF2">
    <property type="entry name" value="PLASTIDIC GLUCOSE TRANSPORTER 4"/>
    <property type="match status" value="1"/>
</dbReference>
<dbReference type="EMBL" id="JARIHO010000006">
    <property type="protein sequence ID" value="KAJ7359230.1"/>
    <property type="molecule type" value="Genomic_DNA"/>
</dbReference>
<dbReference type="GO" id="GO:0005351">
    <property type="term" value="F:carbohydrate:proton symporter activity"/>
    <property type="evidence" value="ECO:0007669"/>
    <property type="project" value="TreeGrafter"/>
</dbReference>
<evidence type="ECO:0000259" key="7">
    <source>
        <dbReference type="PROSITE" id="PS50850"/>
    </source>
</evidence>
<feature type="domain" description="Major facilitator superfamily (MFS) profile" evidence="7">
    <location>
        <begin position="1"/>
        <end position="72"/>
    </location>
</feature>
<reference evidence="8" key="1">
    <citation type="submission" date="2023-03" db="EMBL/GenBank/DDBJ databases">
        <title>Massive genome expansion in bonnet fungi (Mycena s.s.) driven by repeated elements and novel gene families across ecological guilds.</title>
        <authorList>
            <consortium name="Lawrence Berkeley National Laboratory"/>
            <person name="Harder C.B."/>
            <person name="Miyauchi S."/>
            <person name="Viragh M."/>
            <person name="Kuo A."/>
            <person name="Thoen E."/>
            <person name="Andreopoulos B."/>
            <person name="Lu D."/>
            <person name="Skrede I."/>
            <person name="Drula E."/>
            <person name="Henrissat B."/>
            <person name="Morin E."/>
            <person name="Kohler A."/>
            <person name="Barry K."/>
            <person name="LaButti K."/>
            <person name="Morin E."/>
            <person name="Salamov A."/>
            <person name="Lipzen A."/>
            <person name="Mereny Z."/>
            <person name="Hegedus B."/>
            <person name="Baldrian P."/>
            <person name="Stursova M."/>
            <person name="Weitz H."/>
            <person name="Taylor A."/>
            <person name="Grigoriev I.V."/>
            <person name="Nagy L.G."/>
            <person name="Martin F."/>
            <person name="Kauserud H."/>
        </authorList>
    </citation>
    <scope>NUCLEOTIDE SEQUENCE</scope>
    <source>
        <strain evidence="8">CBHHK002</strain>
    </source>
</reference>
<dbReference type="InterPro" id="IPR020846">
    <property type="entry name" value="MFS_dom"/>
</dbReference>
<dbReference type="Gene3D" id="1.20.1250.20">
    <property type="entry name" value="MFS general substrate transporter like domains"/>
    <property type="match status" value="1"/>
</dbReference>
<evidence type="ECO:0000256" key="2">
    <source>
        <dbReference type="ARBA" id="ARBA00010992"/>
    </source>
</evidence>
<organism evidence="8 9">
    <name type="scientific">Mycena albidolilacea</name>
    <dbReference type="NCBI Taxonomy" id="1033008"/>
    <lineage>
        <taxon>Eukaryota</taxon>
        <taxon>Fungi</taxon>
        <taxon>Dikarya</taxon>
        <taxon>Basidiomycota</taxon>
        <taxon>Agaricomycotina</taxon>
        <taxon>Agaricomycetes</taxon>
        <taxon>Agaricomycetidae</taxon>
        <taxon>Agaricales</taxon>
        <taxon>Marasmiineae</taxon>
        <taxon>Mycenaceae</taxon>
        <taxon>Mycena</taxon>
    </lineage>
</organism>
<dbReference type="Proteomes" id="UP001218218">
    <property type="component" value="Unassembled WGS sequence"/>
</dbReference>
<evidence type="ECO:0000313" key="8">
    <source>
        <dbReference type="EMBL" id="KAJ7359230.1"/>
    </source>
</evidence>
<evidence type="ECO:0000256" key="3">
    <source>
        <dbReference type="ARBA" id="ARBA00022692"/>
    </source>
</evidence>
<comment type="subcellular location">
    <subcellularLocation>
        <location evidence="1">Membrane</location>
        <topology evidence="1">Multi-pass membrane protein</topology>
    </subcellularLocation>
</comment>
<dbReference type="InterPro" id="IPR005828">
    <property type="entry name" value="MFS_sugar_transport-like"/>
</dbReference>
<keyword evidence="3 6" id="KW-0812">Transmembrane</keyword>
<evidence type="ECO:0000256" key="1">
    <source>
        <dbReference type="ARBA" id="ARBA00004141"/>
    </source>
</evidence>
<comment type="similarity">
    <text evidence="2">Belongs to the major facilitator superfamily. Sugar transporter (TC 2.A.1.1) family.</text>
</comment>
<dbReference type="SUPFAM" id="SSF103473">
    <property type="entry name" value="MFS general substrate transporter"/>
    <property type="match status" value="1"/>
</dbReference>
<keyword evidence="4 6" id="KW-1133">Transmembrane helix</keyword>
<gene>
    <name evidence="8" type="ORF">DFH08DRAFT_406574</name>
</gene>
<protein>
    <recommendedName>
        <fullName evidence="7">Major facilitator superfamily (MFS) profile domain-containing protein</fullName>
    </recommendedName>
</protein>
<dbReference type="PANTHER" id="PTHR48022">
    <property type="entry name" value="PLASTIDIC GLUCOSE TRANSPORTER 4"/>
    <property type="match status" value="1"/>
</dbReference>
<evidence type="ECO:0000256" key="6">
    <source>
        <dbReference type="SAM" id="Phobius"/>
    </source>
</evidence>
<proteinExistence type="inferred from homology"/>
<keyword evidence="5 6" id="KW-0472">Membrane</keyword>
<dbReference type="InterPro" id="IPR036259">
    <property type="entry name" value="MFS_trans_sf"/>
</dbReference>